<feature type="transmembrane region" description="Helical" evidence="1">
    <location>
        <begin position="190"/>
        <end position="210"/>
    </location>
</feature>
<gene>
    <name evidence="3" type="ORF">EAI93_11230</name>
    <name evidence="2" type="ORF">ERS852456_02190</name>
</gene>
<dbReference type="Pfam" id="PF13346">
    <property type="entry name" value="ABC2_membrane_5"/>
    <property type="match status" value="1"/>
</dbReference>
<keyword evidence="1" id="KW-0812">Transmembrane</keyword>
<protein>
    <submittedName>
        <fullName evidence="3">ABC-2 transporter permease</fullName>
    </submittedName>
</protein>
<evidence type="ECO:0000256" key="1">
    <source>
        <dbReference type="SAM" id="Phobius"/>
    </source>
</evidence>
<evidence type="ECO:0000313" key="3">
    <source>
        <dbReference type="EMBL" id="RYS78316.1"/>
    </source>
</evidence>
<feature type="transmembrane region" description="Helical" evidence="1">
    <location>
        <begin position="18"/>
        <end position="34"/>
    </location>
</feature>
<dbReference type="AlphaFoldDB" id="A0A174DZL4"/>
<proteinExistence type="predicted"/>
<sequence length="220" mass="24782">MKGLLIKDLKLMKNNGKNLLLVFLIIGTMMGIMTKELYAAVGYVTFIFTLFTVSTISYDEYDNGYPFLFTLPITRRQYVNEKYVFVLIMTAISFLVGIISVVVQFFLLTPKESLTELILMYGVYTITVLILNDIMIPLKLRFESEKGRLVIPIVFGGAMVIALIAAKLAGMLSETLKEKFLLAAFNIGEYGIAAIVIVAAVIVTIASWFWSQRILEKKEF</sequence>
<dbReference type="GeneID" id="97329907"/>
<keyword evidence="1" id="KW-0472">Membrane</keyword>
<feature type="transmembrane region" description="Helical" evidence="1">
    <location>
        <begin position="118"/>
        <end position="138"/>
    </location>
</feature>
<keyword evidence="1" id="KW-1133">Transmembrane helix</keyword>
<dbReference type="InterPro" id="IPR025699">
    <property type="entry name" value="ABC2_memb-like"/>
</dbReference>
<accession>A0A174DZL4</accession>
<organism evidence="2 4">
    <name type="scientific">[Ruminococcus] torques</name>
    <dbReference type="NCBI Taxonomy" id="33039"/>
    <lineage>
        <taxon>Bacteria</taxon>
        <taxon>Bacillati</taxon>
        <taxon>Bacillota</taxon>
        <taxon>Clostridia</taxon>
        <taxon>Lachnospirales</taxon>
        <taxon>Lachnospiraceae</taxon>
        <taxon>Mediterraneibacter</taxon>
    </lineage>
</organism>
<feature type="transmembrane region" description="Helical" evidence="1">
    <location>
        <begin position="83"/>
        <end position="106"/>
    </location>
</feature>
<evidence type="ECO:0000313" key="4">
    <source>
        <dbReference type="Proteomes" id="UP000095787"/>
    </source>
</evidence>
<dbReference type="Proteomes" id="UP000292665">
    <property type="component" value="Unassembled WGS sequence"/>
</dbReference>
<dbReference type="RefSeq" id="WP_009243464.1">
    <property type="nucleotide sequence ID" value="NZ_AP028249.1"/>
</dbReference>
<reference evidence="2 4" key="1">
    <citation type="submission" date="2015-09" db="EMBL/GenBank/DDBJ databases">
        <authorList>
            <consortium name="Pathogen Informatics"/>
        </authorList>
    </citation>
    <scope>NUCLEOTIDE SEQUENCE [LARGE SCALE GENOMIC DNA]</scope>
    <source>
        <strain evidence="2 4">2789STDY5834841</strain>
    </source>
</reference>
<evidence type="ECO:0000313" key="2">
    <source>
        <dbReference type="EMBL" id="CUO30884.1"/>
    </source>
</evidence>
<feature type="transmembrane region" description="Helical" evidence="1">
    <location>
        <begin position="40"/>
        <end position="58"/>
    </location>
</feature>
<dbReference type="Proteomes" id="UP000095787">
    <property type="component" value="Unassembled WGS sequence"/>
</dbReference>
<dbReference type="EMBL" id="RCYR01000025">
    <property type="protein sequence ID" value="RYS78316.1"/>
    <property type="molecule type" value="Genomic_DNA"/>
</dbReference>
<evidence type="ECO:0000313" key="5">
    <source>
        <dbReference type="Proteomes" id="UP000292665"/>
    </source>
</evidence>
<dbReference type="EMBL" id="CYZO01000031">
    <property type="protein sequence ID" value="CUO30884.1"/>
    <property type="molecule type" value="Genomic_DNA"/>
</dbReference>
<reference evidence="3 5" key="2">
    <citation type="journal article" date="2019" name="Science, e1252229">
        <title>Invertible promoters mediate bacterial phase variation, antibiotic resistance, and host adaptation in the gut.</title>
        <authorList>
            <person name="Jiang X."/>
            <person name="Hall A.B."/>
            <person name="Arthur T.D."/>
            <person name="Plichta D.R."/>
            <person name="Covington C.T."/>
            <person name="Poyet M."/>
            <person name="Crothers J."/>
            <person name="Moses P.L."/>
            <person name="Tolonen A.C."/>
            <person name="Vlamakis H."/>
            <person name="Alm E.J."/>
            <person name="Xavier R.J."/>
        </authorList>
    </citation>
    <scope>NUCLEOTIDE SEQUENCE [LARGE SCALE GENOMIC DNA]</scope>
    <source>
        <strain evidence="5">aa_0143</strain>
        <strain evidence="3">Aa_0143</strain>
    </source>
</reference>
<name>A0A174DZL4_9FIRM</name>
<feature type="transmembrane region" description="Helical" evidence="1">
    <location>
        <begin position="150"/>
        <end position="170"/>
    </location>
</feature>